<keyword evidence="4" id="KW-0443">Lipid metabolism</keyword>
<accession>A0ABP6GNE4</accession>
<keyword evidence="2 7" id="KW-0436">Ligase</keyword>
<dbReference type="Pfam" id="PF00501">
    <property type="entry name" value="AMP-binding"/>
    <property type="match status" value="1"/>
</dbReference>
<dbReference type="EMBL" id="BAAATZ010000012">
    <property type="protein sequence ID" value="GAA2726948.1"/>
    <property type="molecule type" value="Genomic_DNA"/>
</dbReference>
<dbReference type="Proteomes" id="UP001501842">
    <property type="component" value="Unassembled WGS sequence"/>
</dbReference>
<dbReference type="InterPro" id="IPR025110">
    <property type="entry name" value="AMP-bd_C"/>
</dbReference>
<dbReference type="PANTHER" id="PTHR22754">
    <property type="entry name" value="DISCO-INTERACTING PROTEIN 2 DIP2 -RELATED"/>
    <property type="match status" value="1"/>
</dbReference>
<reference evidence="8" key="1">
    <citation type="journal article" date="2019" name="Int. J. Syst. Evol. Microbiol.">
        <title>The Global Catalogue of Microorganisms (GCM) 10K type strain sequencing project: providing services to taxonomists for standard genome sequencing and annotation.</title>
        <authorList>
            <consortium name="The Broad Institute Genomics Platform"/>
            <consortium name="The Broad Institute Genome Sequencing Center for Infectious Disease"/>
            <person name="Wu L."/>
            <person name="Ma J."/>
        </authorList>
    </citation>
    <scope>NUCLEOTIDE SEQUENCE [LARGE SCALE GENOMIC DNA]</scope>
    <source>
        <strain evidence="8">JCM 8201</strain>
    </source>
</reference>
<feature type="domain" description="AMP-binding enzyme C-terminal" evidence="6">
    <location>
        <begin position="410"/>
        <end position="520"/>
    </location>
</feature>
<organism evidence="7 8">
    <name type="scientific">Actinocorallia aurantiaca</name>
    <dbReference type="NCBI Taxonomy" id="46204"/>
    <lineage>
        <taxon>Bacteria</taxon>
        <taxon>Bacillati</taxon>
        <taxon>Actinomycetota</taxon>
        <taxon>Actinomycetes</taxon>
        <taxon>Streptosporangiales</taxon>
        <taxon>Thermomonosporaceae</taxon>
        <taxon>Actinocorallia</taxon>
    </lineage>
</organism>
<dbReference type="PANTHER" id="PTHR22754:SF32">
    <property type="entry name" value="DISCO-INTERACTING PROTEIN 2"/>
    <property type="match status" value="1"/>
</dbReference>
<evidence type="ECO:0000259" key="6">
    <source>
        <dbReference type="Pfam" id="PF23024"/>
    </source>
</evidence>
<evidence type="ECO:0000313" key="7">
    <source>
        <dbReference type="EMBL" id="GAA2726948.1"/>
    </source>
</evidence>
<dbReference type="InterPro" id="IPR042099">
    <property type="entry name" value="ANL_N_sf"/>
</dbReference>
<keyword evidence="3" id="KW-0276">Fatty acid metabolism</keyword>
<dbReference type="InterPro" id="IPR040097">
    <property type="entry name" value="FAAL/FAAC"/>
</dbReference>
<keyword evidence="8" id="KW-1185">Reference proteome</keyword>
<comment type="caution">
    <text evidence="7">The sequence shown here is derived from an EMBL/GenBank/DDBJ whole genome shotgun (WGS) entry which is preliminary data.</text>
</comment>
<dbReference type="Gene3D" id="3.30.300.30">
    <property type="match status" value="1"/>
</dbReference>
<comment type="similarity">
    <text evidence="1">Belongs to the ATP-dependent AMP-binding enzyme family.</text>
</comment>
<name>A0ABP6GNE4_9ACTN</name>
<dbReference type="SUPFAM" id="SSF56801">
    <property type="entry name" value="Acetyl-CoA synthetase-like"/>
    <property type="match status" value="1"/>
</dbReference>
<feature type="domain" description="AMP-dependent synthetase/ligase" evidence="5">
    <location>
        <begin position="4"/>
        <end position="380"/>
    </location>
</feature>
<dbReference type="InterPro" id="IPR000873">
    <property type="entry name" value="AMP-dep_synth/lig_dom"/>
</dbReference>
<evidence type="ECO:0000256" key="2">
    <source>
        <dbReference type="ARBA" id="ARBA00022598"/>
    </source>
</evidence>
<protein>
    <submittedName>
        <fullName evidence="7">Fatty acyl-AMP ligase</fullName>
    </submittedName>
</protein>
<proteinExistence type="inferred from homology"/>
<dbReference type="CDD" id="cd05931">
    <property type="entry name" value="FAAL"/>
    <property type="match status" value="1"/>
</dbReference>
<evidence type="ECO:0000259" key="5">
    <source>
        <dbReference type="Pfam" id="PF00501"/>
    </source>
</evidence>
<gene>
    <name evidence="7" type="ORF">GCM10010439_31320</name>
</gene>
<evidence type="ECO:0000256" key="1">
    <source>
        <dbReference type="ARBA" id="ARBA00006432"/>
    </source>
</evidence>
<dbReference type="Pfam" id="PF23024">
    <property type="entry name" value="AMP-dom_DIP2-like"/>
    <property type="match status" value="1"/>
</dbReference>
<dbReference type="InterPro" id="IPR045851">
    <property type="entry name" value="AMP-bd_C_sf"/>
</dbReference>
<dbReference type="Gene3D" id="3.40.50.12780">
    <property type="entry name" value="N-terminal domain of ligase-like"/>
    <property type="match status" value="1"/>
</dbReference>
<evidence type="ECO:0000313" key="8">
    <source>
        <dbReference type="Proteomes" id="UP001501842"/>
    </source>
</evidence>
<evidence type="ECO:0000256" key="3">
    <source>
        <dbReference type="ARBA" id="ARBA00022832"/>
    </source>
</evidence>
<sequence length="527" mass="55841">MLAARSAERPGDPAYVFLGDGLNESDRLTYRGLHERAGRIAAALAPGARVLLLLPPGLDYIAAIFGCFEAGAVAVSAAPPTATRLDRVLPRLEAIAADAEVSVIVTDDAVRAFAEPHFKGEAEWIGLDSLPDAPVGTPGPEGVAFLQYTSGSTAAPRGVMLTHENLLTNCRSLISAFGTGPHSSVYSWLPPYHDMGLIGGLLHPMLAGAPCYTTSPITVLRRPMRWLEAISRHRVTFSGGPNFMYDLCVRRARDVEGLDLSCWEKAVNGAEPVRAATWRAFLEAFGPYGLREEALTAAYGMAETTLLLTAADGLTVTSFDRDALAEGKAVPGAGAELVSCGGTDADHRIRIVDPETGQPCTDGTCGEVWASGPSVAVGYWRGERFGEWIPTGDLGFVHEGGLYLTGRSKEVLILNGVKHHPHDLETLAETGEDLLRPHCSAAFQTAGGSVALVAEVARGHEADDLSFVLAGIRERVSAGAGVRVDAVVLVPARSVPKTTSGKIQRLLTRERLLAGELKTIARQGEVA</sequence>
<evidence type="ECO:0000256" key="4">
    <source>
        <dbReference type="ARBA" id="ARBA00023098"/>
    </source>
</evidence>
<dbReference type="GO" id="GO:0016874">
    <property type="term" value="F:ligase activity"/>
    <property type="evidence" value="ECO:0007669"/>
    <property type="project" value="UniProtKB-KW"/>
</dbReference>